<reference evidence="1" key="1">
    <citation type="journal article" date="2014" name="Front. Microbiol.">
        <title>High frequency of phylogenetically diverse reductive dehalogenase-homologous genes in deep subseafloor sedimentary metagenomes.</title>
        <authorList>
            <person name="Kawai M."/>
            <person name="Futagami T."/>
            <person name="Toyoda A."/>
            <person name="Takaki Y."/>
            <person name="Nishi S."/>
            <person name="Hori S."/>
            <person name="Arai W."/>
            <person name="Tsubouchi T."/>
            <person name="Morono Y."/>
            <person name="Uchiyama I."/>
            <person name="Ito T."/>
            <person name="Fujiyama A."/>
            <person name="Inagaki F."/>
            <person name="Takami H."/>
        </authorList>
    </citation>
    <scope>NUCLEOTIDE SEQUENCE</scope>
    <source>
        <strain evidence="1">Expedition CK06-06</strain>
    </source>
</reference>
<accession>X1JEK7</accession>
<dbReference type="EMBL" id="BARV01000052">
    <property type="protein sequence ID" value="GAH92422.1"/>
    <property type="molecule type" value="Genomic_DNA"/>
</dbReference>
<comment type="caution">
    <text evidence="1">The sequence shown here is derived from an EMBL/GenBank/DDBJ whole genome shotgun (WGS) entry which is preliminary data.</text>
</comment>
<dbReference type="AlphaFoldDB" id="X1JEK7"/>
<protein>
    <submittedName>
        <fullName evidence="1">Uncharacterized protein</fullName>
    </submittedName>
</protein>
<gene>
    <name evidence="1" type="ORF">S06H3_00316</name>
</gene>
<proteinExistence type="predicted"/>
<name>X1JEK7_9ZZZZ</name>
<organism evidence="1">
    <name type="scientific">marine sediment metagenome</name>
    <dbReference type="NCBI Taxonomy" id="412755"/>
    <lineage>
        <taxon>unclassified sequences</taxon>
        <taxon>metagenomes</taxon>
        <taxon>ecological metagenomes</taxon>
    </lineage>
</organism>
<evidence type="ECO:0000313" key="1">
    <source>
        <dbReference type="EMBL" id="GAH92422.1"/>
    </source>
</evidence>
<sequence length="88" mass="9724">MLRKKKTRLVAVTLTVVITVLLIGSTVESYADVTYYPSSWNGYKIYLSQAHICGSDNIGCENFSERQGSIDLSYEAAIGATIFILNLQ</sequence>